<dbReference type="InterPro" id="IPR015797">
    <property type="entry name" value="NUDIX_hydrolase-like_dom_sf"/>
</dbReference>
<keyword evidence="3" id="KW-1185">Reference proteome</keyword>
<dbReference type="SUPFAM" id="SSF46689">
    <property type="entry name" value="Homeodomain-like"/>
    <property type="match status" value="1"/>
</dbReference>
<dbReference type="InterPro" id="IPR002514">
    <property type="entry name" value="Transposase_8"/>
</dbReference>
<dbReference type="RefSeq" id="WP_020545573.1">
    <property type="nucleotide sequence ID" value="NZ_CP068985.1"/>
</dbReference>
<protein>
    <submittedName>
        <fullName evidence="2">Transposase</fullName>
    </submittedName>
</protein>
<evidence type="ECO:0000313" key="3">
    <source>
        <dbReference type="Proteomes" id="UP000824681"/>
    </source>
</evidence>
<feature type="domain" description="Nudix hydrolase" evidence="1">
    <location>
        <begin position="75"/>
        <end position="220"/>
    </location>
</feature>
<dbReference type="InterPro" id="IPR009057">
    <property type="entry name" value="Homeodomain-like_sf"/>
</dbReference>
<dbReference type="Gene3D" id="3.90.79.10">
    <property type="entry name" value="Nucleoside Triphosphate Pyrophosphohydrolase"/>
    <property type="match status" value="1"/>
</dbReference>
<dbReference type="Gene3D" id="1.10.10.60">
    <property type="entry name" value="Homeodomain-like"/>
    <property type="match status" value="1"/>
</dbReference>
<dbReference type="InterPro" id="IPR000086">
    <property type="entry name" value="NUDIX_hydrolase_dom"/>
</dbReference>
<evidence type="ECO:0000259" key="1">
    <source>
        <dbReference type="PROSITE" id="PS51462"/>
    </source>
</evidence>
<evidence type="ECO:0000313" key="2">
    <source>
        <dbReference type="EMBL" id="QYC45514.1"/>
    </source>
</evidence>
<name>A0ABX8UCL4_9ACTN</name>
<reference evidence="2 3" key="1">
    <citation type="journal article" date="2021" name="ACS Chem. Biol.">
        <title>Genomic-Led Discovery of a Novel Glycopeptide Antibiotic by Nonomuraea coxensis DSM 45129.</title>
        <authorList>
            <person name="Yushchuk O."/>
            <person name="Vior N.M."/>
            <person name="Andreo-Vidal A."/>
            <person name="Berini F."/>
            <person name="Ruckert C."/>
            <person name="Busche T."/>
            <person name="Binda E."/>
            <person name="Kalinowski J."/>
            <person name="Truman A.W."/>
            <person name="Marinelli F."/>
        </authorList>
    </citation>
    <scope>NUCLEOTIDE SEQUENCE [LARGE SCALE GENOMIC DNA]</scope>
    <source>
        <strain evidence="2 3">DSM 45129</strain>
    </source>
</reference>
<sequence length="242" mass="25821">MVMTNYPPEFKADAVALALSEPGRSITAIARDLGVGRETLRVWVRAAQARAEGRRGAPGGAAGGQDGAAEVPFGRIKIRVSALVFCGDEVALLRRDRPDGICLFTTIGGNVCEGEPLDAALARELEEELALAPGSGTEPELLWLMDARVSRPGSTPSPRKLHLIYRLHVSPEVRRALATHELDEMAAGGHEVGHVQWIDYRQAADLPLFPPVGAALARLAGPAARPGAVELPAVTDKEYSWI</sequence>
<proteinExistence type="predicted"/>
<gene>
    <name evidence="2" type="ORF">Nocox_39855</name>
</gene>
<dbReference type="Proteomes" id="UP000824681">
    <property type="component" value="Chromosome"/>
</dbReference>
<dbReference type="Pfam" id="PF01527">
    <property type="entry name" value="HTH_Tnp_1"/>
    <property type="match status" value="1"/>
</dbReference>
<accession>A0ABX8UCL4</accession>
<organism evidence="2 3">
    <name type="scientific">Nonomuraea coxensis DSM 45129</name>
    <dbReference type="NCBI Taxonomy" id="1122611"/>
    <lineage>
        <taxon>Bacteria</taxon>
        <taxon>Bacillati</taxon>
        <taxon>Actinomycetota</taxon>
        <taxon>Actinomycetes</taxon>
        <taxon>Streptosporangiales</taxon>
        <taxon>Streptosporangiaceae</taxon>
        <taxon>Nonomuraea</taxon>
    </lineage>
</organism>
<dbReference type="Pfam" id="PF00293">
    <property type="entry name" value="NUDIX"/>
    <property type="match status" value="1"/>
</dbReference>
<dbReference type="PROSITE" id="PS51462">
    <property type="entry name" value="NUDIX"/>
    <property type="match status" value="1"/>
</dbReference>
<dbReference type="SUPFAM" id="SSF55811">
    <property type="entry name" value="Nudix"/>
    <property type="match status" value="1"/>
</dbReference>
<dbReference type="EMBL" id="CP068985">
    <property type="protein sequence ID" value="QYC45514.1"/>
    <property type="molecule type" value="Genomic_DNA"/>
</dbReference>